<proteinExistence type="predicted"/>
<dbReference type="InterPro" id="IPR015943">
    <property type="entry name" value="WD40/YVTN_repeat-like_dom_sf"/>
</dbReference>
<organism evidence="1 2">
    <name type="scientific">Babesia duncani</name>
    <dbReference type="NCBI Taxonomy" id="323732"/>
    <lineage>
        <taxon>Eukaryota</taxon>
        <taxon>Sar</taxon>
        <taxon>Alveolata</taxon>
        <taxon>Apicomplexa</taxon>
        <taxon>Aconoidasida</taxon>
        <taxon>Piroplasmida</taxon>
        <taxon>Babesiidae</taxon>
        <taxon>Babesia</taxon>
    </lineage>
</organism>
<sequence>MSTNGTVRWRTSSRSQLRDRRKNALTRRLRFEVGRLDTEAFETRTKYLREIFLDVDKRNSHDWTALEKKILLLDWCQNPQKFEKWKPAATEDMQSRFFANLIFNYSHLAMINSGMCIVIVRLVPLVVNIKAPYQCVILLVRDNVNGMVIDRLKVGLIWRGKDTNTDVLGKSTRIFTPPLSTDFQFLSHGIGYNFKSLLPQTEFEPHVACSDCISRELESLCTLETPDIVLESPALGMEVTSSFVNGHKVYLVVTRGVDGIVRIHRVQELIQTSIDIIRTWEQLRLKHLKRTMQSQQYAACTGCLVHKEELQQLYHLKQCARSFAPECGPMQFVGLEMIDVARPRTCATKREACGLPLALGYTSVRNEQAVIPSLLMAMASNTVCIWSIYSYLKEWNLNPLGPIKVMTYPDGTLPTDISSTVSIAASLEALERLEFIHAPKFYTTDDRGHLSLWSLGSTGPEAQVTLDQNALCSCAVNRSYPHIVAVGLDVGKIKIYNTLTQGTTCIAQMEHPLLTKVQTLQSFLPDNVYDYQRWYHPVVKLEWISDVFILAQYSEPIFTTESTNASAVAIWNVVKDIFDRDDALVCNKHWSLNSCNLYNTWHLASKLVCLYGGHFGCICGVLSSDAKWSAEQGLLAVTIDSTGQLHVFKPGIWTWGDCDDPMAIARLTGDCEFYHSILARVQEQHRRLSVPVMEIDNSVDMGQGTRLRKTRAKFSTYIQDAQTQLESVETASGLEEINSLEKLPMFCKKTLRLNSESEKYLKLVHRLVAEREHAEFLLSQGTVTRPPLE</sequence>
<comment type="caution">
    <text evidence="1">The sequence shown here is derived from an EMBL/GenBank/DDBJ whole genome shotgun (WGS) entry which is preliminary data.</text>
</comment>
<dbReference type="KEGG" id="bdw:94336039"/>
<dbReference type="GeneID" id="94336039"/>
<dbReference type="EMBL" id="JALLKP010000002">
    <property type="protein sequence ID" value="KAK2196494.1"/>
    <property type="molecule type" value="Genomic_DNA"/>
</dbReference>
<dbReference type="InterPro" id="IPR036322">
    <property type="entry name" value="WD40_repeat_dom_sf"/>
</dbReference>
<dbReference type="RefSeq" id="XP_067803336.1">
    <property type="nucleotide sequence ID" value="XM_067946772.1"/>
</dbReference>
<dbReference type="SUPFAM" id="SSF50978">
    <property type="entry name" value="WD40 repeat-like"/>
    <property type="match status" value="1"/>
</dbReference>
<dbReference type="AlphaFoldDB" id="A0AAD9UP31"/>
<dbReference type="Proteomes" id="UP001214638">
    <property type="component" value="Unassembled WGS sequence"/>
</dbReference>
<name>A0AAD9UP31_9APIC</name>
<reference evidence="1" key="1">
    <citation type="journal article" date="2023" name="Nat. Microbiol.">
        <title>Babesia duncani multi-omics identifies virulence factors and drug targets.</title>
        <authorList>
            <person name="Singh P."/>
            <person name="Lonardi S."/>
            <person name="Liang Q."/>
            <person name="Vydyam P."/>
            <person name="Khabirova E."/>
            <person name="Fang T."/>
            <person name="Gihaz S."/>
            <person name="Thekkiniath J."/>
            <person name="Munshi M."/>
            <person name="Abel S."/>
            <person name="Ciampossin L."/>
            <person name="Batugedara G."/>
            <person name="Gupta M."/>
            <person name="Lu X.M."/>
            <person name="Lenz T."/>
            <person name="Chakravarty S."/>
            <person name="Cornillot E."/>
            <person name="Hu Y."/>
            <person name="Ma W."/>
            <person name="Gonzalez L.M."/>
            <person name="Sanchez S."/>
            <person name="Estrada K."/>
            <person name="Sanchez-Flores A."/>
            <person name="Montero E."/>
            <person name="Harb O.S."/>
            <person name="Le Roch K.G."/>
            <person name="Mamoun C.B."/>
        </authorList>
    </citation>
    <scope>NUCLEOTIDE SEQUENCE</scope>
    <source>
        <strain evidence="1">WA1</strain>
    </source>
</reference>
<protein>
    <submittedName>
        <fullName evidence="1">Bifunctional WD40-YVTN repeat-like-containing domain superfamily/WD40-repeat-containing domain superfamily</fullName>
    </submittedName>
</protein>
<gene>
    <name evidence="1" type="ORF">BdWA1_001741</name>
</gene>
<evidence type="ECO:0000313" key="2">
    <source>
        <dbReference type="Proteomes" id="UP001214638"/>
    </source>
</evidence>
<evidence type="ECO:0000313" key="1">
    <source>
        <dbReference type="EMBL" id="KAK2196494.1"/>
    </source>
</evidence>
<dbReference type="Gene3D" id="2.130.10.10">
    <property type="entry name" value="YVTN repeat-like/Quinoprotein amine dehydrogenase"/>
    <property type="match status" value="1"/>
</dbReference>
<keyword evidence="2" id="KW-1185">Reference proteome</keyword>
<accession>A0AAD9UP31</accession>